<evidence type="ECO:0000313" key="3">
    <source>
        <dbReference type="Proteomes" id="UP000234211"/>
    </source>
</evidence>
<dbReference type="InterPro" id="IPR029044">
    <property type="entry name" value="Nucleotide-diphossugar_trans"/>
</dbReference>
<sequence>MNNKVSIITPSYNSSTFIKQTIESVLNQTYENWEMIIVDDMSTDNSVEIIESYIEKSPKDKIRLIQNKTNSGPALTRNEAIKNAKGRYIAFLDSDDLWIPQKLEKQLHFMQTNNYPFTCTYYNHMDEDGKYLATIDNIPQKSSYNSSLTLNRVGCLTAIYDADYFGKVYMDNIAKRQDYALWLNLLKKTDYVYCLPEVLADYRIRKNSVSSNKMKLIKYHWFIYYNNEKLGILKSVYCTVSYVLKTLLKKK</sequence>
<dbReference type="PANTHER" id="PTHR22916:SF3">
    <property type="entry name" value="UDP-GLCNAC:BETAGAL BETA-1,3-N-ACETYLGLUCOSAMINYLTRANSFERASE-LIKE PROTEIN 1"/>
    <property type="match status" value="1"/>
</dbReference>
<dbReference type="RefSeq" id="WP_101916786.1">
    <property type="nucleotide sequence ID" value="NZ_JAFMUR010000003.1"/>
</dbReference>
<dbReference type="SUPFAM" id="SSF53448">
    <property type="entry name" value="Nucleotide-diphospho-sugar transferases"/>
    <property type="match status" value="1"/>
</dbReference>
<keyword evidence="3" id="KW-1185">Reference proteome</keyword>
<dbReference type="Pfam" id="PF00535">
    <property type="entry name" value="Glycos_transf_2"/>
    <property type="match status" value="1"/>
</dbReference>
<dbReference type="Gene3D" id="3.90.550.10">
    <property type="entry name" value="Spore Coat Polysaccharide Biosynthesis Protein SpsA, Chain A"/>
    <property type="match status" value="1"/>
</dbReference>
<dbReference type="PANTHER" id="PTHR22916">
    <property type="entry name" value="GLYCOSYLTRANSFERASE"/>
    <property type="match status" value="1"/>
</dbReference>
<dbReference type="AlphaFoldDB" id="A0A2H1YFM6"/>
<dbReference type="EC" id="2.4.-.-" evidence="2"/>
<dbReference type="OrthoDB" id="9815829at2"/>
<dbReference type="GO" id="GO:0016758">
    <property type="term" value="F:hexosyltransferase activity"/>
    <property type="evidence" value="ECO:0007669"/>
    <property type="project" value="UniProtKB-ARBA"/>
</dbReference>
<dbReference type="InterPro" id="IPR001173">
    <property type="entry name" value="Glyco_trans_2-like"/>
</dbReference>
<feature type="domain" description="Glycosyltransferase 2-like" evidence="1">
    <location>
        <begin position="6"/>
        <end position="136"/>
    </location>
</feature>
<name>A0A2H1YFM6_9FLAO</name>
<dbReference type="CDD" id="cd00761">
    <property type="entry name" value="Glyco_tranf_GTA_type"/>
    <property type="match status" value="1"/>
</dbReference>
<evidence type="ECO:0000313" key="2">
    <source>
        <dbReference type="EMBL" id="SOS74296.1"/>
    </source>
</evidence>
<keyword evidence="2" id="KW-0808">Transferase</keyword>
<accession>A0A2H1YFM6</accession>
<reference evidence="3" key="1">
    <citation type="submission" date="2017-11" db="EMBL/GenBank/DDBJ databases">
        <authorList>
            <person name="Duchaud E."/>
        </authorList>
    </citation>
    <scope>NUCLEOTIDE SEQUENCE [LARGE SCALE GENOMIC DNA]</scope>
    <source>
        <strain evidence="3">Tenacibaculum sp. TNO020</strain>
    </source>
</reference>
<proteinExistence type="predicted"/>
<gene>
    <name evidence="2" type="primary">tuaG</name>
    <name evidence="2" type="ORF">TNO020_180330</name>
</gene>
<keyword evidence="2" id="KW-0328">Glycosyltransferase</keyword>
<dbReference type="EMBL" id="OENF01000010">
    <property type="protein sequence ID" value="SOS74296.1"/>
    <property type="molecule type" value="Genomic_DNA"/>
</dbReference>
<organism evidence="2 3">
    <name type="scientific">Tenacibaculum piscium</name>
    <dbReference type="NCBI Taxonomy" id="1458515"/>
    <lineage>
        <taxon>Bacteria</taxon>
        <taxon>Pseudomonadati</taxon>
        <taxon>Bacteroidota</taxon>
        <taxon>Flavobacteriia</taxon>
        <taxon>Flavobacteriales</taxon>
        <taxon>Flavobacteriaceae</taxon>
        <taxon>Tenacibaculum</taxon>
    </lineage>
</organism>
<dbReference type="Proteomes" id="UP000234211">
    <property type="component" value="Unassembled WGS sequence"/>
</dbReference>
<protein>
    <submittedName>
        <fullName evidence="2">Putative teichuronic acid biosynthesis glycosyltransferase TuaG</fullName>
        <ecNumber evidence="2">2.4.-.-</ecNumber>
    </submittedName>
</protein>
<evidence type="ECO:0000259" key="1">
    <source>
        <dbReference type="Pfam" id="PF00535"/>
    </source>
</evidence>